<comment type="caution">
    <text evidence="2">The sequence shown here is derived from an EMBL/GenBank/DDBJ whole genome shotgun (WGS) entry which is preliminary data.</text>
</comment>
<proteinExistence type="predicted"/>
<evidence type="ECO:0000313" key="2">
    <source>
        <dbReference type="EMBL" id="MFC5848029.1"/>
    </source>
</evidence>
<keyword evidence="1" id="KW-0732">Signal</keyword>
<accession>A0ABW1DID0</accession>
<dbReference type="EMBL" id="JBHSOH010000006">
    <property type="protein sequence ID" value="MFC5848029.1"/>
    <property type="molecule type" value="Genomic_DNA"/>
</dbReference>
<organism evidence="2 3">
    <name type="scientific">Deinococcus petrolearius</name>
    <dbReference type="NCBI Taxonomy" id="1751295"/>
    <lineage>
        <taxon>Bacteria</taxon>
        <taxon>Thermotogati</taxon>
        <taxon>Deinococcota</taxon>
        <taxon>Deinococci</taxon>
        <taxon>Deinococcales</taxon>
        <taxon>Deinococcaceae</taxon>
        <taxon>Deinococcus</taxon>
    </lineage>
</organism>
<gene>
    <name evidence="2" type="ORF">ACFPQ6_06870</name>
</gene>
<name>A0ABW1DID0_9DEIO</name>
<dbReference type="Proteomes" id="UP001595979">
    <property type="component" value="Unassembled WGS sequence"/>
</dbReference>
<protein>
    <recommendedName>
        <fullName evidence="4">Copper amine oxidase domain protein</fullName>
    </recommendedName>
</protein>
<feature type="chain" id="PRO_5046832301" description="Copper amine oxidase domain protein" evidence="1">
    <location>
        <begin position="24"/>
        <end position="268"/>
    </location>
</feature>
<reference evidence="3" key="1">
    <citation type="journal article" date="2019" name="Int. J. Syst. Evol. Microbiol.">
        <title>The Global Catalogue of Microorganisms (GCM) 10K type strain sequencing project: providing services to taxonomists for standard genome sequencing and annotation.</title>
        <authorList>
            <consortium name="The Broad Institute Genomics Platform"/>
            <consortium name="The Broad Institute Genome Sequencing Center for Infectious Disease"/>
            <person name="Wu L."/>
            <person name="Ma J."/>
        </authorList>
    </citation>
    <scope>NUCLEOTIDE SEQUENCE [LARGE SCALE GENOMIC DNA]</scope>
    <source>
        <strain evidence="3">CGMCC 1.15053</strain>
    </source>
</reference>
<evidence type="ECO:0000256" key="1">
    <source>
        <dbReference type="SAM" id="SignalP"/>
    </source>
</evidence>
<evidence type="ECO:0008006" key="4">
    <source>
        <dbReference type="Google" id="ProtNLM"/>
    </source>
</evidence>
<dbReference type="RefSeq" id="WP_380047698.1">
    <property type="nucleotide sequence ID" value="NZ_JBHSOH010000006.1"/>
</dbReference>
<keyword evidence="3" id="KW-1185">Reference proteome</keyword>
<sequence length="268" mass="26134">MRLSTLNSRLALGALLCVSTGLAQTAPAPSSPVPAAPAQAVPARRASGATSRVASAVAVTVSKAVAGQIVGCPAGLKVSPQAVCLYSKQAAASVRPAVRGALGALVLGDWKTSGPASSLLVRASAGGPLGAYVLLSPVTAQETLLVVDAAAPSAAASARPAAPAGVVKGQPYLLGRDLTGVVNVVSLGAGKFRLNVAGETALTVTAGQKTAQRAGGNVELPLPPVSDGKNLIFPVAGLRALGCTVSDNAGGLTIACGPDSVGVKPIVF</sequence>
<evidence type="ECO:0000313" key="3">
    <source>
        <dbReference type="Proteomes" id="UP001595979"/>
    </source>
</evidence>
<feature type="signal peptide" evidence="1">
    <location>
        <begin position="1"/>
        <end position="23"/>
    </location>
</feature>